<dbReference type="Proteomes" id="UP001589611">
    <property type="component" value="Unassembled WGS sequence"/>
</dbReference>
<evidence type="ECO:0000313" key="2">
    <source>
        <dbReference type="EMBL" id="MFB9644696.1"/>
    </source>
</evidence>
<feature type="coiled-coil region" evidence="1">
    <location>
        <begin position="175"/>
        <end position="234"/>
    </location>
</feature>
<name>A0ABV5SWF4_9MICO</name>
<reference evidence="2 3" key="1">
    <citation type="submission" date="2024-09" db="EMBL/GenBank/DDBJ databases">
        <authorList>
            <person name="Sun Q."/>
            <person name="Mori K."/>
        </authorList>
    </citation>
    <scope>NUCLEOTIDE SEQUENCE [LARGE SCALE GENOMIC DNA]</scope>
    <source>
        <strain evidence="2 3">JCM 1342</strain>
    </source>
</reference>
<feature type="non-terminal residue" evidence="2">
    <location>
        <position position="270"/>
    </location>
</feature>
<sequence length="270" mass="28337">MSRRGALGLGVLGIVALGATGGPVISSAFGATYPSWDDVQAAKANEAAKAAEVSKIQGLIQSLNSEVARTQEAAKLASDVFYEAQQAFFAQARRADELQAQADQQAAQATDSANKAGRLAAQLYRNGGDDTSLELFFAGSAASTDDLLARLGTMDKLIERNSAVYSDAVMARDSAQSLSDQAVVARAERDRLQRDAEQKMVVAQEAANAAQAALDAQTANLATLEAQLAALQDTTSKTIADYQAGVEAARIAEEKRQAELRAEADRRAAA</sequence>
<keyword evidence="3" id="KW-1185">Reference proteome</keyword>
<comment type="caution">
    <text evidence="2">The sequence shown here is derived from an EMBL/GenBank/DDBJ whole genome shotgun (WGS) entry which is preliminary data.</text>
</comment>
<keyword evidence="1" id="KW-0175">Coiled coil</keyword>
<accession>A0ABV5SWF4</accession>
<protein>
    <submittedName>
        <fullName evidence="2">M23 family peptidase</fullName>
    </submittedName>
</protein>
<gene>
    <name evidence="2" type="ORF">ACFFPJ_02670</name>
</gene>
<dbReference type="Gene3D" id="6.10.250.3150">
    <property type="match status" value="1"/>
</dbReference>
<evidence type="ECO:0000313" key="3">
    <source>
        <dbReference type="Proteomes" id="UP001589611"/>
    </source>
</evidence>
<proteinExistence type="predicted"/>
<organism evidence="2 3">
    <name type="scientific">Microbacterium terregens</name>
    <dbReference type="NCBI Taxonomy" id="69363"/>
    <lineage>
        <taxon>Bacteria</taxon>
        <taxon>Bacillati</taxon>
        <taxon>Actinomycetota</taxon>
        <taxon>Actinomycetes</taxon>
        <taxon>Micrococcales</taxon>
        <taxon>Microbacteriaceae</taxon>
        <taxon>Microbacterium</taxon>
    </lineage>
</organism>
<evidence type="ECO:0000256" key="1">
    <source>
        <dbReference type="SAM" id="Coils"/>
    </source>
</evidence>
<dbReference type="EMBL" id="JBHMBE010000001">
    <property type="protein sequence ID" value="MFB9644696.1"/>
    <property type="molecule type" value="Genomic_DNA"/>
</dbReference>